<name>A0A2K1L940_PHYPA</name>
<dbReference type="Gramene" id="Pp3c1_21670V3.1">
    <property type="protein sequence ID" value="Pp3c1_21670V3.1"/>
    <property type="gene ID" value="Pp3c1_21670"/>
</dbReference>
<dbReference type="EnsemblPlants" id="Pp3c1_21670V3.2">
    <property type="protein sequence ID" value="Pp3c1_21670V3.2"/>
    <property type="gene ID" value="Pp3c1_21670"/>
</dbReference>
<dbReference type="EnsemblPlants" id="Pp3c1_21670V3.1">
    <property type="protein sequence ID" value="Pp3c1_21670V3.1"/>
    <property type="gene ID" value="Pp3c1_21670"/>
</dbReference>
<feature type="compositionally biased region" description="Low complexity" evidence="1">
    <location>
        <begin position="102"/>
        <end position="111"/>
    </location>
</feature>
<reference evidence="4" key="3">
    <citation type="submission" date="2020-12" db="UniProtKB">
        <authorList>
            <consortium name="EnsemblPlants"/>
        </authorList>
    </citation>
    <scope>IDENTIFICATION</scope>
</reference>
<feature type="region of interest" description="Disordered" evidence="1">
    <location>
        <begin position="92"/>
        <end position="144"/>
    </location>
</feature>
<sequence>MALDQGDRSRERLAGESEKNGEERWESDRHQASKNLNTSGSMSTDQKKKLLWGRKKALVEQEPVVAAAGSNRWDTVQFSDSERTKKFHKLMGVKNETKEGNAPPSASGASAVTEEKQRKLQKDLEKQFNQGLERRDGRTAGLGL</sequence>
<dbReference type="AlphaFoldDB" id="A0A2K1L940"/>
<dbReference type="Gramene" id="Pp3c1_21670V3.2">
    <property type="protein sequence ID" value="Pp3c1_21670V3.2"/>
    <property type="gene ID" value="Pp3c1_21670"/>
</dbReference>
<organism evidence="3">
    <name type="scientific">Physcomitrium patens</name>
    <name type="common">Spreading-leaved earth moss</name>
    <name type="synonym">Physcomitrella patens</name>
    <dbReference type="NCBI Taxonomy" id="3218"/>
    <lineage>
        <taxon>Eukaryota</taxon>
        <taxon>Viridiplantae</taxon>
        <taxon>Streptophyta</taxon>
        <taxon>Embryophyta</taxon>
        <taxon>Bryophyta</taxon>
        <taxon>Bryophytina</taxon>
        <taxon>Bryopsida</taxon>
        <taxon>Funariidae</taxon>
        <taxon>Funariales</taxon>
        <taxon>Funariaceae</taxon>
        <taxon>Physcomitrium</taxon>
    </lineage>
</organism>
<evidence type="ECO:0000259" key="2">
    <source>
        <dbReference type="Pfam" id="PF15477"/>
    </source>
</evidence>
<reference evidence="3 5" key="1">
    <citation type="journal article" date="2008" name="Science">
        <title>The Physcomitrella genome reveals evolutionary insights into the conquest of land by plants.</title>
        <authorList>
            <person name="Rensing S."/>
            <person name="Lang D."/>
            <person name="Zimmer A."/>
            <person name="Terry A."/>
            <person name="Salamov A."/>
            <person name="Shapiro H."/>
            <person name="Nishiyama T."/>
            <person name="Perroud P.-F."/>
            <person name="Lindquist E."/>
            <person name="Kamisugi Y."/>
            <person name="Tanahashi T."/>
            <person name="Sakakibara K."/>
            <person name="Fujita T."/>
            <person name="Oishi K."/>
            <person name="Shin-I T."/>
            <person name="Kuroki Y."/>
            <person name="Toyoda A."/>
            <person name="Suzuki Y."/>
            <person name="Hashimoto A."/>
            <person name="Yamaguchi K."/>
            <person name="Sugano A."/>
            <person name="Kohara Y."/>
            <person name="Fujiyama A."/>
            <person name="Anterola A."/>
            <person name="Aoki S."/>
            <person name="Ashton N."/>
            <person name="Barbazuk W.B."/>
            <person name="Barker E."/>
            <person name="Bennetzen J."/>
            <person name="Bezanilla M."/>
            <person name="Blankenship R."/>
            <person name="Cho S.H."/>
            <person name="Dutcher S."/>
            <person name="Estelle M."/>
            <person name="Fawcett J.A."/>
            <person name="Gundlach H."/>
            <person name="Hanada K."/>
            <person name="Heyl A."/>
            <person name="Hicks K.A."/>
            <person name="Hugh J."/>
            <person name="Lohr M."/>
            <person name="Mayer K."/>
            <person name="Melkozernov A."/>
            <person name="Murata T."/>
            <person name="Nelson D."/>
            <person name="Pils B."/>
            <person name="Prigge M."/>
            <person name="Reiss B."/>
            <person name="Renner T."/>
            <person name="Rombauts S."/>
            <person name="Rushton P."/>
            <person name="Sanderfoot A."/>
            <person name="Schween G."/>
            <person name="Shiu S.-H."/>
            <person name="Stueber K."/>
            <person name="Theodoulou F.L."/>
            <person name="Tu H."/>
            <person name="Van de Peer Y."/>
            <person name="Verrier P.J."/>
            <person name="Waters E."/>
            <person name="Wood A."/>
            <person name="Yang L."/>
            <person name="Cove D."/>
            <person name="Cuming A."/>
            <person name="Hasebe M."/>
            <person name="Lucas S."/>
            <person name="Mishler D.B."/>
            <person name="Reski R."/>
            <person name="Grigoriev I."/>
            <person name="Quatrano R.S."/>
            <person name="Boore J.L."/>
        </authorList>
    </citation>
    <scope>NUCLEOTIDE SEQUENCE [LARGE SCALE GENOMIC DNA]</scope>
    <source>
        <strain evidence="4 5">cv. Gransden 2004</strain>
    </source>
</reference>
<dbReference type="EMBL" id="ABEU02000001">
    <property type="protein sequence ID" value="PNR62532.1"/>
    <property type="molecule type" value="Genomic_DNA"/>
</dbReference>
<feature type="compositionally biased region" description="Basic and acidic residues" evidence="1">
    <location>
        <begin position="1"/>
        <end position="31"/>
    </location>
</feature>
<proteinExistence type="predicted"/>
<feature type="region of interest" description="Disordered" evidence="1">
    <location>
        <begin position="1"/>
        <end position="49"/>
    </location>
</feature>
<feature type="domain" description="Small acidic protein-like" evidence="2">
    <location>
        <begin position="73"/>
        <end position="143"/>
    </location>
</feature>
<dbReference type="PANTHER" id="PTHR22426">
    <property type="entry name" value="ARGININE_SERINE-RICH COILED-COIL PROTEIN 2"/>
    <property type="match status" value="1"/>
</dbReference>
<dbReference type="InterPro" id="IPR028124">
    <property type="entry name" value="SMAP_dom"/>
</dbReference>
<reference evidence="3 5" key="2">
    <citation type="journal article" date="2018" name="Plant J.">
        <title>The Physcomitrella patens chromosome-scale assembly reveals moss genome structure and evolution.</title>
        <authorList>
            <person name="Lang D."/>
            <person name="Ullrich K.K."/>
            <person name="Murat F."/>
            <person name="Fuchs J."/>
            <person name="Jenkins J."/>
            <person name="Haas F.B."/>
            <person name="Piednoel M."/>
            <person name="Gundlach H."/>
            <person name="Van Bel M."/>
            <person name="Meyberg R."/>
            <person name="Vives C."/>
            <person name="Morata J."/>
            <person name="Symeonidi A."/>
            <person name="Hiss M."/>
            <person name="Muchero W."/>
            <person name="Kamisugi Y."/>
            <person name="Saleh O."/>
            <person name="Blanc G."/>
            <person name="Decker E.L."/>
            <person name="van Gessel N."/>
            <person name="Grimwood J."/>
            <person name="Hayes R.D."/>
            <person name="Graham S.W."/>
            <person name="Gunter L.E."/>
            <person name="McDaniel S.F."/>
            <person name="Hoernstein S.N.W."/>
            <person name="Larsson A."/>
            <person name="Li F.W."/>
            <person name="Perroud P.F."/>
            <person name="Phillips J."/>
            <person name="Ranjan P."/>
            <person name="Rokshar D.S."/>
            <person name="Rothfels C.J."/>
            <person name="Schneider L."/>
            <person name="Shu S."/>
            <person name="Stevenson D.W."/>
            <person name="Thummler F."/>
            <person name="Tillich M."/>
            <person name="Villarreal Aguilar J.C."/>
            <person name="Widiez T."/>
            <person name="Wong G.K."/>
            <person name="Wymore A."/>
            <person name="Zhang Y."/>
            <person name="Zimmer A.D."/>
            <person name="Quatrano R.S."/>
            <person name="Mayer K.F.X."/>
            <person name="Goodstein D."/>
            <person name="Casacuberta J.M."/>
            <person name="Vandepoele K."/>
            <person name="Reski R."/>
            <person name="Cuming A.C."/>
            <person name="Tuskan G.A."/>
            <person name="Maumus F."/>
            <person name="Salse J."/>
            <person name="Schmutz J."/>
            <person name="Rensing S.A."/>
        </authorList>
    </citation>
    <scope>NUCLEOTIDE SEQUENCE [LARGE SCALE GENOMIC DNA]</scope>
    <source>
        <strain evidence="4 5">cv. Gransden 2004</strain>
    </source>
</reference>
<dbReference type="STRING" id="3218.A0A2K1L940"/>
<dbReference type="Pfam" id="PF15477">
    <property type="entry name" value="SMAP"/>
    <property type="match status" value="1"/>
</dbReference>
<feature type="compositionally biased region" description="Basic and acidic residues" evidence="1">
    <location>
        <begin position="113"/>
        <end position="138"/>
    </location>
</feature>
<gene>
    <name evidence="3" type="ORF">PHYPA_000956</name>
</gene>
<evidence type="ECO:0000256" key="1">
    <source>
        <dbReference type="SAM" id="MobiDB-lite"/>
    </source>
</evidence>
<dbReference type="Proteomes" id="UP000006727">
    <property type="component" value="Chromosome 1"/>
</dbReference>
<protein>
    <recommendedName>
        <fullName evidence="2">Small acidic protein-like domain-containing protein</fullName>
    </recommendedName>
</protein>
<evidence type="ECO:0000313" key="3">
    <source>
        <dbReference type="EMBL" id="PNR62532.1"/>
    </source>
</evidence>
<evidence type="ECO:0000313" key="5">
    <source>
        <dbReference type="Proteomes" id="UP000006727"/>
    </source>
</evidence>
<evidence type="ECO:0000313" key="4">
    <source>
        <dbReference type="EnsemblPlants" id="Pp3c1_21670V3.1"/>
    </source>
</evidence>
<accession>A0A2K1L940</accession>
<feature type="compositionally biased region" description="Polar residues" evidence="1">
    <location>
        <begin position="33"/>
        <end position="44"/>
    </location>
</feature>
<keyword evidence="5" id="KW-1185">Reference proteome</keyword>
<dbReference type="PANTHER" id="PTHR22426:SF2">
    <property type="entry name" value="ARGININE_SERINE-RICH COILED-COIL PROTEIN 2"/>
    <property type="match status" value="1"/>
</dbReference>
<dbReference type="InParanoid" id="A0A2K1L940"/>